<dbReference type="SUPFAM" id="SSF53474">
    <property type="entry name" value="alpha/beta-Hydrolases"/>
    <property type="match status" value="1"/>
</dbReference>
<dbReference type="Pfam" id="PF12697">
    <property type="entry name" value="Abhydrolase_6"/>
    <property type="match status" value="1"/>
</dbReference>
<organism evidence="3 4">
    <name type="scientific">Cellulomonas oligotrophica</name>
    <dbReference type="NCBI Taxonomy" id="931536"/>
    <lineage>
        <taxon>Bacteria</taxon>
        <taxon>Bacillati</taxon>
        <taxon>Actinomycetota</taxon>
        <taxon>Actinomycetes</taxon>
        <taxon>Micrococcales</taxon>
        <taxon>Cellulomonadaceae</taxon>
        <taxon>Cellulomonas</taxon>
    </lineage>
</organism>
<dbReference type="PANTHER" id="PTHR37017">
    <property type="entry name" value="AB HYDROLASE-1 DOMAIN-CONTAINING PROTEIN-RELATED"/>
    <property type="match status" value="1"/>
</dbReference>
<dbReference type="Proteomes" id="UP000618382">
    <property type="component" value="Unassembled WGS sequence"/>
</dbReference>
<proteinExistence type="predicted"/>
<dbReference type="EMBL" id="JACCBK010000001">
    <property type="protein sequence ID" value="NYD87067.1"/>
    <property type="molecule type" value="Genomic_DNA"/>
</dbReference>
<dbReference type="InterPro" id="IPR052897">
    <property type="entry name" value="Sec-Metab_Biosynth_Hydrolase"/>
</dbReference>
<dbReference type="GO" id="GO:0003824">
    <property type="term" value="F:catalytic activity"/>
    <property type="evidence" value="ECO:0007669"/>
    <property type="project" value="UniProtKB-ARBA"/>
</dbReference>
<feature type="domain" description="AB hydrolase-1" evidence="1">
    <location>
        <begin position="21"/>
        <end position="241"/>
    </location>
</feature>
<sequence>MSTSTGAGAEQGPGGDGRPPVVLVAGFWLGAWAWDEVAALLREDGLEVHAVTLPGLGSVEEDRVDVHLADHVDAVVAAVRAAGRPVVLAVHSGAGVPGYAATDRVPELVAAAVYVDSGPGTGALDPSFDGVELPLPAWDALVEDGNSIDGLTPEHLDRFRARAVPQPGGAIREAPQLADDARRDVPTVVMCTSYSSEQVREAVAAGYAWVGGLSELRDVTWVDVPTGHWPMWSRPRETAEVIAAAATMAAERDAAP</sequence>
<reference evidence="2 5" key="2">
    <citation type="submission" date="2021-01" db="EMBL/GenBank/DDBJ databases">
        <title>Whole genome shotgun sequence of Cellulomonas oligotrophica NBRC 109435.</title>
        <authorList>
            <person name="Komaki H."/>
            <person name="Tamura T."/>
        </authorList>
    </citation>
    <scope>NUCLEOTIDE SEQUENCE [LARGE SCALE GENOMIC DNA]</scope>
    <source>
        <strain evidence="2 5">NBRC 109435</strain>
    </source>
</reference>
<dbReference type="InterPro" id="IPR000073">
    <property type="entry name" value="AB_hydrolase_1"/>
</dbReference>
<reference evidence="3 4" key="1">
    <citation type="submission" date="2020-07" db="EMBL/GenBank/DDBJ databases">
        <title>Sequencing the genomes of 1000 actinobacteria strains.</title>
        <authorList>
            <person name="Klenk H.-P."/>
        </authorList>
    </citation>
    <scope>NUCLEOTIDE SEQUENCE [LARGE SCALE GENOMIC DNA]</scope>
    <source>
        <strain evidence="3 4">DSM 24482</strain>
    </source>
</reference>
<name>A0A7Y9FHL4_9CELL</name>
<dbReference type="AlphaFoldDB" id="A0A7Y9FHL4"/>
<dbReference type="InterPro" id="IPR029058">
    <property type="entry name" value="AB_hydrolase_fold"/>
</dbReference>
<gene>
    <name evidence="3" type="ORF">BKA21_002616</name>
    <name evidence="2" type="ORF">Col01nite_13060</name>
</gene>
<dbReference type="PANTHER" id="PTHR37017:SF3">
    <property type="entry name" value="AB HYDROLASE-1 DOMAIN-CONTAINING PROTEIN"/>
    <property type="match status" value="1"/>
</dbReference>
<dbReference type="Proteomes" id="UP000577956">
    <property type="component" value="Unassembled WGS sequence"/>
</dbReference>
<comment type="caution">
    <text evidence="3">The sequence shown here is derived from an EMBL/GenBank/DDBJ whole genome shotgun (WGS) entry which is preliminary data.</text>
</comment>
<accession>A0A7Y9FHL4</accession>
<dbReference type="EMBL" id="BONN01000003">
    <property type="protein sequence ID" value="GIG32147.1"/>
    <property type="molecule type" value="Genomic_DNA"/>
</dbReference>
<dbReference type="RefSeq" id="WP_140459534.1">
    <property type="nucleotide sequence ID" value="NZ_BAABFI010000008.1"/>
</dbReference>
<evidence type="ECO:0000313" key="3">
    <source>
        <dbReference type="EMBL" id="NYD87067.1"/>
    </source>
</evidence>
<evidence type="ECO:0000313" key="2">
    <source>
        <dbReference type="EMBL" id="GIG32147.1"/>
    </source>
</evidence>
<evidence type="ECO:0000259" key="1">
    <source>
        <dbReference type="Pfam" id="PF12697"/>
    </source>
</evidence>
<evidence type="ECO:0000313" key="5">
    <source>
        <dbReference type="Proteomes" id="UP000618382"/>
    </source>
</evidence>
<evidence type="ECO:0000313" key="4">
    <source>
        <dbReference type="Proteomes" id="UP000577956"/>
    </source>
</evidence>
<keyword evidence="5" id="KW-1185">Reference proteome</keyword>
<protein>
    <submittedName>
        <fullName evidence="2 3">Esterase</fullName>
    </submittedName>
</protein>
<dbReference type="Gene3D" id="3.40.50.1820">
    <property type="entry name" value="alpha/beta hydrolase"/>
    <property type="match status" value="1"/>
</dbReference>